<comment type="caution">
    <text evidence="1">The sequence shown here is derived from an EMBL/GenBank/DDBJ whole genome shotgun (WGS) entry which is preliminary data.</text>
</comment>
<name>A0A0J8VDN6_9GAMM</name>
<evidence type="ECO:0008006" key="3">
    <source>
        <dbReference type="Google" id="ProtNLM"/>
    </source>
</evidence>
<organism evidence="1 2">
    <name type="scientific">Photobacterium swingsii</name>
    <dbReference type="NCBI Taxonomy" id="680026"/>
    <lineage>
        <taxon>Bacteria</taxon>
        <taxon>Pseudomonadati</taxon>
        <taxon>Pseudomonadota</taxon>
        <taxon>Gammaproteobacteria</taxon>
        <taxon>Vibrionales</taxon>
        <taxon>Vibrionaceae</taxon>
        <taxon>Photobacterium</taxon>
    </lineage>
</organism>
<sequence length="230" mass="25398">MKQAIEFTHQQHPYLSVGPRRKSMTSYMVAVTQGAALIRLGKNEHLIPQGHGFWVPFDCLHALTILPGSEIKRVDISARVTHPVCGEAGFFSLSPLVCALLAELENTAPEQQVWEGPYGRLLGVLKDQLVNIKVDSKALCPELSKHYQESLKIALKGDKVTDQPAAKVISEKLHINLAELEVTLLMREALRLARSGRKPEKIAEELSVELKYLETLSLPILGKPLAALNA</sequence>
<dbReference type="AlphaFoldDB" id="A0A0J8VDN6"/>
<dbReference type="Proteomes" id="UP000240481">
    <property type="component" value="Unassembled WGS sequence"/>
</dbReference>
<evidence type="ECO:0000313" key="1">
    <source>
        <dbReference type="EMBL" id="PSW24858.1"/>
    </source>
</evidence>
<accession>A0A0J8VDN6</accession>
<dbReference type="RefSeq" id="WP_048897898.1">
    <property type="nucleotide sequence ID" value="NZ_AP024853.1"/>
</dbReference>
<dbReference type="EMBL" id="PYLZ01000004">
    <property type="protein sequence ID" value="PSW24858.1"/>
    <property type="molecule type" value="Genomic_DNA"/>
</dbReference>
<evidence type="ECO:0000313" key="2">
    <source>
        <dbReference type="Proteomes" id="UP000240481"/>
    </source>
</evidence>
<proteinExistence type="predicted"/>
<protein>
    <recommendedName>
        <fullName evidence="3">AraC-type arabinose-binding/dimerisation domain-containing protein</fullName>
    </recommendedName>
</protein>
<gene>
    <name evidence="1" type="ORF">C9I94_08580</name>
</gene>
<dbReference type="OrthoDB" id="5916374at2"/>
<keyword evidence="2" id="KW-1185">Reference proteome</keyword>
<reference evidence="1 2" key="1">
    <citation type="submission" date="2018-01" db="EMBL/GenBank/DDBJ databases">
        <title>Whole genome sequencing of Histamine producing bacteria.</title>
        <authorList>
            <person name="Butler K."/>
        </authorList>
    </citation>
    <scope>NUCLEOTIDE SEQUENCE [LARGE SCALE GENOMIC DNA]</scope>
    <source>
        <strain evidence="1 2">DSM 24669</strain>
    </source>
</reference>